<dbReference type="Gene3D" id="1.10.20.10">
    <property type="entry name" value="Histone, subunit A"/>
    <property type="match status" value="1"/>
</dbReference>
<evidence type="ECO:0000313" key="2">
    <source>
        <dbReference type="EMBL" id="OPJ79456.1"/>
    </source>
</evidence>
<evidence type="ECO:0000313" key="3">
    <source>
        <dbReference type="Proteomes" id="UP000190648"/>
    </source>
</evidence>
<dbReference type="InterPro" id="IPR009072">
    <property type="entry name" value="Histone-fold"/>
</dbReference>
<gene>
    <name evidence="2" type="ORF">AV530_008837</name>
</gene>
<name>A0A1V4K4T1_PATFA</name>
<dbReference type="EMBL" id="LSYS01004492">
    <property type="protein sequence ID" value="OPJ79456.1"/>
    <property type="molecule type" value="Genomic_DNA"/>
</dbReference>
<dbReference type="OrthoDB" id="9398301at2759"/>
<dbReference type="GO" id="GO:0046982">
    <property type="term" value="F:protein heterodimerization activity"/>
    <property type="evidence" value="ECO:0007669"/>
    <property type="project" value="InterPro"/>
</dbReference>
<feature type="compositionally biased region" description="Polar residues" evidence="1">
    <location>
        <begin position="7"/>
        <end position="20"/>
    </location>
</feature>
<accession>A0A1V4K4T1</accession>
<evidence type="ECO:0000256" key="1">
    <source>
        <dbReference type="SAM" id="MobiDB-lite"/>
    </source>
</evidence>
<organism evidence="2 3">
    <name type="scientific">Patagioenas fasciata monilis</name>
    <dbReference type="NCBI Taxonomy" id="372326"/>
    <lineage>
        <taxon>Eukaryota</taxon>
        <taxon>Metazoa</taxon>
        <taxon>Chordata</taxon>
        <taxon>Craniata</taxon>
        <taxon>Vertebrata</taxon>
        <taxon>Euteleostomi</taxon>
        <taxon>Archelosauria</taxon>
        <taxon>Archosauria</taxon>
        <taxon>Dinosauria</taxon>
        <taxon>Saurischia</taxon>
        <taxon>Theropoda</taxon>
        <taxon>Coelurosauria</taxon>
        <taxon>Aves</taxon>
        <taxon>Neognathae</taxon>
        <taxon>Neoaves</taxon>
        <taxon>Columbimorphae</taxon>
        <taxon>Columbiformes</taxon>
        <taxon>Columbidae</taxon>
        <taxon>Patagioenas</taxon>
    </lineage>
</organism>
<dbReference type="AlphaFoldDB" id="A0A1V4K4T1"/>
<dbReference type="SUPFAM" id="SSF47113">
    <property type="entry name" value="Histone-fold"/>
    <property type="match status" value="1"/>
</dbReference>
<protein>
    <submittedName>
        <fullName evidence="2">Histone H2B-like</fullName>
    </submittedName>
</protein>
<reference evidence="2 3" key="1">
    <citation type="submission" date="2016-02" db="EMBL/GenBank/DDBJ databases">
        <title>Band-tailed pigeon sequencing and assembly.</title>
        <authorList>
            <person name="Soares A.E."/>
            <person name="Novak B.J."/>
            <person name="Rice E.S."/>
            <person name="O'Connell B."/>
            <person name="Chang D."/>
            <person name="Weber S."/>
            <person name="Shapiro B."/>
        </authorList>
    </citation>
    <scope>NUCLEOTIDE SEQUENCE [LARGE SCALE GENOMIC DNA]</scope>
    <source>
        <strain evidence="2">BTP2013</strain>
        <tissue evidence="2">Blood</tissue>
    </source>
</reference>
<sequence length="78" mass="9050">MKKPKRSPSTPNRLLSNQGQGVMADFVRNIRNQVSKEAERLRRRSRHRVVGPAHVRAALRRVVPEWRWGPAATSRNRD</sequence>
<proteinExistence type="predicted"/>
<comment type="caution">
    <text evidence="2">The sequence shown here is derived from an EMBL/GenBank/DDBJ whole genome shotgun (WGS) entry which is preliminary data.</text>
</comment>
<keyword evidence="3" id="KW-1185">Reference proteome</keyword>
<dbReference type="Proteomes" id="UP000190648">
    <property type="component" value="Unassembled WGS sequence"/>
</dbReference>
<feature type="region of interest" description="Disordered" evidence="1">
    <location>
        <begin position="1"/>
        <end position="24"/>
    </location>
</feature>